<dbReference type="PANTHER" id="PTHR33116">
    <property type="entry name" value="REVERSE TRANSCRIPTASE ZINC-BINDING DOMAIN-CONTAINING PROTEIN-RELATED-RELATED"/>
    <property type="match status" value="1"/>
</dbReference>
<accession>A0AAW2K7U7</accession>
<dbReference type="AlphaFoldDB" id="A0AAW2K7U7"/>
<dbReference type="CDD" id="cd01650">
    <property type="entry name" value="RT_nLTR_like"/>
    <property type="match status" value="1"/>
</dbReference>
<dbReference type="InterPro" id="IPR000477">
    <property type="entry name" value="RT_dom"/>
</dbReference>
<feature type="domain" description="Reverse transcriptase" evidence="1">
    <location>
        <begin position="30"/>
        <end position="176"/>
    </location>
</feature>
<gene>
    <name evidence="2" type="ORF">Scaly_3042000</name>
</gene>
<reference evidence="2" key="1">
    <citation type="submission" date="2020-06" db="EMBL/GenBank/DDBJ databases">
        <authorList>
            <person name="Li T."/>
            <person name="Hu X."/>
            <person name="Zhang T."/>
            <person name="Song X."/>
            <person name="Zhang H."/>
            <person name="Dai N."/>
            <person name="Sheng W."/>
            <person name="Hou X."/>
            <person name="Wei L."/>
        </authorList>
    </citation>
    <scope>NUCLEOTIDE SEQUENCE</scope>
    <source>
        <strain evidence="2">KEN8</strain>
        <tissue evidence="2">Leaf</tissue>
    </source>
</reference>
<comment type="caution">
    <text evidence="2">The sequence shown here is derived from an EMBL/GenBank/DDBJ whole genome shotgun (WGS) entry which is preliminary data.</text>
</comment>
<sequence length="305" mass="34405">MDFFSTGRLLKQVNTTLITLIPKVCAPSKVADFRPISCCNVIYKILTKILVLRFRGVLEKIISPSQNVFVPCRSISDNILLAQELFSGYNQSRLPPRCALKVDLRKVYDTVEWDFLMATLQLFGFPPKFIGWIEECVTSPSFSLHLNGGIHGFFAGARGLRQGDRCPYLFVLVIEEGRLPLRYLGLPLISSRLTKLDCQPLVQKIEARIKGWEGVGLSFAGRVQLVKSVLLAFEVYWAMAFLLPKGIIKEIVSRIRAFLWKGNSTSGYPKEDSIWDDWIGHYRLRGASIWTVNAKCGVLGLEEDA</sequence>
<dbReference type="PANTHER" id="PTHR33116:SF78">
    <property type="entry name" value="OS12G0587133 PROTEIN"/>
    <property type="match status" value="1"/>
</dbReference>
<dbReference type="InterPro" id="IPR043502">
    <property type="entry name" value="DNA/RNA_pol_sf"/>
</dbReference>
<evidence type="ECO:0000313" key="2">
    <source>
        <dbReference type="EMBL" id="KAL0302141.1"/>
    </source>
</evidence>
<dbReference type="EMBL" id="JACGWM010000619">
    <property type="protein sequence ID" value="KAL0302141.1"/>
    <property type="molecule type" value="Genomic_DNA"/>
</dbReference>
<reference evidence="2" key="2">
    <citation type="journal article" date="2024" name="Plant">
        <title>Genomic evolution and insights into agronomic trait innovations of Sesamum species.</title>
        <authorList>
            <person name="Miao H."/>
            <person name="Wang L."/>
            <person name="Qu L."/>
            <person name="Liu H."/>
            <person name="Sun Y."/>
            <person name="Le M."/>
            <person name="Wang Q."/>
            <person name="Wei S."/>
            <person name="Zheng Y."/>
            <person name="Lin W."/>
            <person name="Duan Y."/>
            <person name="Cao H."/>
            <person name="Xiong S."/>
            <person name="Wang X."/>
            <person name="Wei L."/>
            <person name="Li C."/>
            <person name="Ma Q."/>
            <person name="Ju M."/>
            <person name="Zhao R."/>
            <person name="Li G."/>
            <person name="Mu C."/>
            <person name="Tian Q."/>
            <person name="Mei H."/>
            <person name="Zhang T."/>
            <person name="Gao T."/>
            <person name="Zhang H."/>
        </authorList>
    </citation>
    <scope>NUCLEOTIDE SEQUENCE</scope>
    <source>
        <strain evidence="2">KEN8</strain>
    </source>
</reference>
<organism evidence="2">
    <name type="scientific">Sesamum calycinum</name>
    <dbReference type="NCBI Taxonomy" id="2727403"/>
    <lineage>
        <taxon>Eukaryota</taxon>
        <taxon>Viridiplantae</taxon>
        <taxon>Streptophyta</taxon>
        <taxon>Embryophyta</taxon>
        <taxon>Tracheophyta</taxon>
        <taxon>Spermatophyta</taxon>
        <taxon>Magnoliopsida</taxon>
        <taxon>eudicotyledons</taxon>
        <taxon>Gunneridae</taxon>
        <taxon>Pentapetalae</taxon>
        <taxon>asterids</taxon>
        <taxon>lamiids</taxon>
        <taxon>Lamiales</taxon>
        <taxon>Pedaliaceae</taxon>
        <taxon>Sesamum</taxon>
    </lineage>
</organism>
<protein>
    <recommendedName>
        <fullName evidence="1">Reverse transcriptase domain-containing protein</fullName>
    </recommendedName>
</protein>
<dbReference type="SUPFAM" id="SSF56672">
    <property type="entry name" value="DNA/RNA polymerases"/>
    <property type="match status" value="1"/>
</dbReference>
<name>A0AAW2K7U7_9LAMI</name>
<proteinExistence type="predicted"/>
<evidence type="ECO:0000259" key="1">
    <source>
        <dbReference type="Pfam" id="PF00078"/>
    </source>
</evidence>
<dbReference type="Pfam" id="PF00078">
    <property type="entry name" value="RVT_1"/>
    <property type="match status" value="1"/>
</dbReference>